<reference evidence="16 17" key="1">
    <citation type="journal article" date="2018" name="Gigascience">
        <title>Genomes of trombidid mites reveal novel predicted allergens and laterally-transferred genes associated with secondary metabolism.</title>
        <authorList>
            <person name="Dong X."/>
            <person name="Chaisiri K."/>
            <person name="Xia D."/>
            <person name="Armstrong S.D."/>
            <person name="Fang Y."/>
            <person name="Donnelly M.J."/>
            <person name="Kadowaki T."/>
            <person name="McGarry J.W."/>
            <person name="Darby A.C."/>
            <person name="Makepeace B.L."/>
        </authorList>
    </citation>
    <scope>NUCLEOTIDE SEQUENCE [LARGE SCALE GENOMIC DNA]</scope>
    <source>
        <strain evidence="16">UoL-UT</strain>
    </source>
</reference>
<evidence type="ECO:0000256" key="13">
    <source>
        <dbReference type="RuleBase" id="RU365062"/>
    </source>
</evidence>
<sequence length="301" mass="35013">MNEKFMWPENLLPLRKPLQNLKYAWRVGSAIVVPAVAMLSKIWMTKFNTTNVHNYNVFLDTISRHYANRHALITISNHNSCLDDPYLYSALFPWKWIFNSDIHRWSSAAEDICFTRNWHTLFFTLGKTFPVVRGKGIYQSGMDFAVELLKGKQLLHVFPQGKVIEDEQSSDPRATNSSVNEMTLSSSDSNKTYDFKWGLARLILDTIGFDELNNDSLEVLPFYHIGMNKVLPNVKPYIPKFGNRVTICFRDSPIVFNRNFIVNELCGGSLLSVKQRRVAISRYLEMEMRKLKLETMKRHYK</sequence>
<evidence type="ECO:0000256" key="3">
    <source>
        <dbReference type="ARBA" id="ARBA00022679"/>
    </source>
</evidence>
<proteinExistence type="inferred from homology"/>
<comment type="subcellular location">
    <subcellularLocation>
        <location evidence="1">Mitochondrion inner membrane</location>
        <topology evidence="1">Peripheral membrane protein</topology>
        <orientation evidence="1">Intermembrane side</orientation>
    </subcellularLocation>
    <subcellularLocation>
        <location evidence="10">Mitochondrion outer membrane</location>
        <topology evidence="10">Peripheral membrane protein</topology>
        <orientation evidence="10">Intermembrane side</orientation>
    </subcellularLocation>
</comment>
<dbReference type="GO" id="GO:0047184">
    <property type="term" value="F:1-acylglycerophosphocholine O-acyltransferase activity"/>
    <property type="evidence" value="ECO:0007669"/>
    <property type="project" value="TreeGrafter"/>
</dbReference>
<dbReference type="InterPro" id="IPR002123">
    <property type="entry name" value="Plipid/glycerol_acylTrfase"/>
</dbReference>
<keyword evidence="3 16" id="KW-0808">Transferase</keyword>
<evidence type="ECO:0000256" key="6">
    <source>
        <dbReference type="ARBA" id="ARBA00023098"/>
    </source>
</evidence>
<dbReference type="CDD" id="cd07989">
    <property type="entry name" value="LPLAT_AGPAT-like"/>
    <property type="match status" value="1"/>
</dbReference>
<evidence type="ECO:0000256" key="9">
    <source>
        <dbReference type="ARBA" id="ARBA00023315"/>
    </source>
</evidence>
<evidence type="ECO:0000259" key="15">
    <source>
        <dbReference type="SMART" id="SM00563"/>
    </source>
</evidence>
<dbReference type="GO" id="GO:0005743">
    <property type="term" value="C:mitochondrial inner membrane"/>
    <property type="evidence" value="ECO:0007669"/>
    <property type="project" value="UniProtKB-SubCell"/>
</dbReference>
<dbReference type="SMART" id="SM00563">
    <property type="entry name" value="PlsC"/>
    <property type="match status" value="1"/>
</dbReference>
<dbReference type="PRINTS" id="PR00979">
    <property type="entry name" value="TAFAZZIN"/>
</dbReference>
<protein>
    <recommendedName>
        <fullName evidence="13">Tafazzin family protein</fullName>
    </recommendedName>
</protein>
<organism evidence="16 17">
    <name type="scientific">Leptotrombidium deliense</name>
    <dbReference type="NCBI Taxonomy" id="299467"/>
    <lineage>
        <taxon>Eukaryota</taxon>
        <taxon>Metazoa</taxon>
        <taxon>Ecdysozoa</taxon>
        <taxon>Arthropoda</taxon>
        <taxon>Chelicerata</taxon>
        <taxon>Arachnida</taxon>
        <taxon>Acari</taxon>
        <taxon>Acariformes</taxon>
        <taxon>Trombidiformes</taxon>
        <taxon>Prostigmata</taxon>
        <taxon>Anystina</taxon>
        <taxon>Parasitengona</taxon>
        <taxon>Trombiculoidea</taxon>
        <taxon>Trombiculidae</taxon>
        <taxon>Leptotrombidium</taxon>
    </lineage>
</organism>
<dbReference type="VEuPathDB" id="VectorBase:LDEU002030"/>
<name>A0A443SR51_9ACAR</name>
<feature type="region of interest" description="Disordered" evidence="14">
    <location>
        <begin position="166"/>
        <end position="187"/>
    </location>
</feature>
<gene>
    <name evidence="16" type="ORF">B4U80_02993</name>
</gene>
<evidence type="ECO:0000256" key="5">
    <source>
        <dbReference type="ARBA" id="ARBA00022792"/>
    </source>
</evidence>
<evidence type="ECO:0000256" key="2">
    <source>
        <dbReference type="ARBA" id="ARBA00010524"/>
    </source>
</evidence>
<keyword evidence="7" id="KW-0496">Mitochondrion</keyword>
<evidence type="ECO:0000256" key="11">
    <source>
        <dbReference type="ARBA" id="ARBA00047906"/>
    </source>
</evidence>
<dbReference type="InterPro" id="IPR000872">
    <property type="entry name" value="Tafazzin"/>
</dbReference>
<evidence type="ECO:0000256" key="7">
    <source>
        <dbReference type="ARBA" id="ARBA00023128"/>
    </source>
</evidence>
<keyword evidence="17" id="KW-1185">Reference proteome</keyword>
<evidence type="ECO:0000256" key="4">
    <source>
        <dbReference type="ARBA" id="ARBA00022787"/>
    </source>
</evidence>
<evidence type="ECO:0000256" key="14">
    <source>
        <dbReference type="SAM" id="MobiDB-lite"/>
    </source>
</evidence>
<comment type="catalytic activity">
    <reaction evidence="11">
        <text>1'-[1,2-diacyl-sn-glycero-3-phospho],3'-[1-acyl-sn-glycero-3-phospho]-glycerol + a 1,2-diacyl-sn-glycero-3-phosphocholine = a cardiolipin + a 1-acyl-sn-glycero-3-phosphocholine</text>
        <dbReference type="Rhea" id="RHEA:33731"/>
        <dbReference type="ChEBI" id="CHEBI:57643"/>
        <dbReference type="ChEBI" id="CHEBI:58168"/>
        <dbReference type="ChEBI" id="CHEBI:62237"/>
        <dbReference type="ChEBI" id="CHEBI:64743"/>
    </reaction>
    <physiologicalReaction direction="left-to-right" evidence="11">
        <dbReference type="Rhea" id="RHEA:33732"/>
    </physiologicalReaction>
    <physiologicalReaction direction="right-to-left" evidence="11">
        <dbReference type="Rhea" id="RHEA:33733"/>
    </physiologicalReaction>
</comment>
<dbReference type="Pfam" id="PF01553">
    <property type="entry name" value="Acyltransferase"/>
    <property type="match status" value="1"/>
</dbReference>
<keyword evidence="5" id="KW-0999">Mitochondrion inner membrane</keyword>
<evidence type="ECO:0000256" key="1">
    <source>
        <dbReference type="ARBA" id="ARBA00004137"/>
    </source>
</evidence>
<feature type="domain" description="Phospholipid/glycerol acyltransferase" evidence="15">
    <location>
        <begin position="72"/>
        <end position="227"/>
    </location>
</feature>
<comment type="caution">
    <text evidence="16">The sequence shown here is derived from an EMBL/GenBank/DDBJ whole genome shotgun (WGS) entry which is preliminary data.</text>
</comment>
<accession>A0A443SR51</accession>
<keyword evidence="4" id="KW-1000">Mitochondrion outer membrane</keyword>
<dbReference type="EMBL" id="NCKV01000680">
    <property type="protein sequence ID" value="RWS30010.1"/>
    <property type="molecule type" value="Genomic_DNA"/>
</dbReference>
<feature type="compositionally biased region" description="Polar residues" evidence="14">
    <location>
        <begin position="171"/>
        <end position="187"/>
    </location>
</feature>
<comment type="catalytic activity">
    <reaction evidence="12">
        <text>1,2-di-(9Z-octadecenoyl)-sn-glycero-3-phosphocholine + 1-hexadecanoyl-sn-glycero-3-phosphocholine = 1-hexadecanoyl-2-(9Z-octadecenoyl)-sn-glycero-3-phosphocholine + 1-(9Z-octadecenoyl)-sn-glycero-3-phosphocholine</text>
        <dbReference type="Rhea" id="RHEA:43816"/>
        <dbReference type="ChEBI" id="CHEBI:28610"/>
        <dbReference type="ChEBI" id="CHEBI:72998"/>
        <dbReference type="ChEBI" id="CHEBI:73001"/>
        <dbReference type="ChEBI" id="CHEBI:74669"/>
    </reaction>
    <physiologicalReaction direction="left-to-right" evidence="12">
        <dbReference type="Rhea" id="RHEA:43817"/>
    </physiologicalReaction>
    <physiologicalReaction direction="right-to-left" evidence="12">
        <dbReference type="Rhea" id="RHEA:43818"/>
    </physiologicalReaction>
</comment>
<dbReference type="GO" id="GO:0007007">
    <property type="term" value="P:inner mitochondrial membrane organization"/>
    <property type="evidence" value="ECO:0007669"/>
    <property type="project" value="TreeGrafter"/>
</dbReference>
<keyword evidence="6" id="KW-0443">Lipid metabolism</keyword>
<dbReference type="AlphaFoldDB" id="A0A443SR51"/>
<dbReference type="STRING" id="299467.A0A443SR51"/>
<keyword evidence="9 16" id="KW-0012">Acyltransferase</keyword>
<dbReference type="OrthoDB" id="193467at2759"/>
<keyword evidence="8" id="KW-0472">Membrane</keyword>
<dbReference type="PANTHER" id="PTHR12497">
    <property type="entry name" value="TAZ PROTEIN TAFAZZIN"/>
    <property type="match status" value="1"/>
</dbReference>
<evidence type="ECO:0000313" key="16">
    <source>
        <dbReference type="EMBL" id="RWS30010.1"/>
    </source>
</evidence>
<evidence type="ECO:0000256" key="12">
    <source>
        <dbReference type="ARBA" id="ARBA00049543"/>
    </source>
</evidence>
<evidence type="ECO:0000256" key="10">
    <source>
        <dbReference type="ARBA" id="ARBA00024323"/>
    </source>
</evidence>
<dbReference type="GO" id="GO:0035965">
    <property type="term" value="P:cardiolipin acyl-chain remodeling"/>
    <property type="evidence" value="ECO:0007669"/>
    <property type="project" value="TreeGrafter"/>
</dbReference>
<dbReference type="PANTHER" id="PTHR12497:SF0">
    <property type="entry name" value="TAFAZZIN"/>
    <property type="match status" value="1"/>
</dbReference>
<dbReference type="GO" id="GO:0005741">
    <property type="term" value="C:mitochondrial outer membrane"/>
    <property type="evidence" value="ECO:0007669"/>
    <property type="project" value="UniProtKB-SubCell"/>
</dbReference>
<evidence type="ECO:0000256" key="8">
    <source>
        <dbReference type="ARBA" id="ARBA00023136"/>
    </source>
</evidence>
<dbReference type="Proteomes" id="UP000288716">
    <property type="component" value="Unassembled WGS sequence"/>
</dbReference>
<dbReference type="SUPFAM" id="SSF69593">
    <property type="entry name" value="Glycerol-3-phosphate (1)-acyltransferase"/>
    <property type="match status" value="1"/>
</dbReference>
<comment type="similarity">
    <text evidence="2 13">Belongs to the taffazin family.</text>
</comment>
<evidence type="ECO:0000313" key="17">
    <source>
        <dbReference type="Proteomes" id="UP000288716"/>
    </source>
</evidence>